<feature type="region of interest" description="Disordered" evidence="1">
    <location>
        <begin position="748"/>
        <end position="789"/>
    </location>
</feature>
<evidence type="ECO:0000313" key="2">
    <source>
        <dbReference type="EMBL" id="KAK4873731.1"/>
    </source>
</evidence>
<organism evidence="2 3">
    <name type="scientific">Aquatica leii</name>
    <dbReference type="NCBI Taxonomy" id="1421715"/>
    <lineage>
        <taxon>Eukaryota</taxon>
        <taxon>Metazoa</taxon>
        <taxon>Ecdysozoa</taxon>
        <taxon>Arthropoda</taxon>
        <taxon>Hexapoda</taxon>
        <taxon>Insecta</taxon>
        <taxon>Pterygota</taxon>
        <taxon>Neoptera</taxon>
        <taxon>Endopterygota</taxon>
        <taxon>Coleoptera</taxon>
        <taxon>Polyphaga</taxon>
        <taxon>Elateriformia</taxon>
        <taxon>Elateroidea</taxon>
        <taxon>Lampyridae</taxon>
        <taxon>Luciolinae</taxon>
        <taxon>Aquatica</taxon>
    </lineage>
</organism>
<feature type="compositionally biased region" description="Low complexity" evidence="1">
    <location>
        <begin position="1"/>
        <end position="12"/>
    </location>
</feature>
<comment type="caution">
    <text evidence="2">The sequence shown here is derived from an EMBL/GenBank/DDBJ whole genome shotgun (WGS) entry which is preliminary data.</text>
</comment>
<feature type="compositionally biased region" description="Basic and acidic residues" evidence="1">
    <location>
        <begin position="263"/>
        <end position="277"/>
    </location>
</feature>
<dbReference type="AlphaFoldDB" id="A0AAN7P1U7"/>
<evidence type="ECO:0000313" key="3">
    <source>
        <dbReference type="Proteomes" id="UP001353858"/>
    </source>
</evidence>
<gene>
    <name evidence="2" type="ORF">RN001_013091</name>
</gene>
<evidence type="ECO:0000256" key="1">
    <source>
        <dbReference type="SAM" id="MobiDB-lite"/>
    </source>
</evidence>
<keyword evidence="3" id="KW-1185">Reference proteome</keyword>
<sequence length="1224" mass="138621">MSEAEVISISDSESSRHSSKFLPTPLKKPQQHVCNQPTVELKNKVITISSYSNQSTERCPVTWNNGIARKNPLKYLDSDSFLSPSPRTKVSSWLYRNCQSNCDINTSQGYTDNKSAILIRQDYRKADITSPNEKCSDRVICIASRGSSSTTEILGTSCSSKESGDDQTLVNLDCTLKTPIPENTQCTNKVSATGGTLSSTSIKIDDDKSISSPTDFEIPNKIELCEYLKLMNMNPIDGKVIGSKQNRRSSRVKNLAIMSEKRALERELNSDNSEKKKSVNGVDPDVKSCSSSDGSKESRGSSKESNGTNSTKTNEKPLRKLSDDDEKLRKLPEEFKNCSIRTKSLQVPEVSTTSTSKAMHNERNLKSSNKRLSLNDKDTSPNSERKSVIMTKKSFTQLNIDISAIKTSEEHETTKNLLLNYIAGIPKTDFEDSFNKYISTEDINKHIQKKNETVLNNSKKVKTNNSKPNNNEIKKKRKVKLLDKFPKSKFRQLHDKLKIKRALKTKQKKKPIKMKQTFRLYSRRNLTKLRSRGRLKEIGIKSVLLNLDKRKKRKRFIVKATQVTPKRKDKEFREAVLIQKTANTVIEQKPPPQTEFSPLKILKLKSEIDLLKNLTPEHRKALFESKKFVIMKTKENLKIPVNDITADEGDALINTKVDAIEKLDKTTETTEDCDSTFPKIPRLIYVAQQTRPDSEISRPTSEDLEVHKLMSSDYLKEDIVREKSNSTEVTSIIKNALDAVLKENWRCSSSSKSASTSTSSLQTVESNREPSNSPNSKTNSYHENPINEDVVETSTLIPDNETSSDDENDYENRAEIVDISDIEPTKIDCIQLADDPETTIKSLHQCLTLARKKQREKTKEERFKTERLSKSERKTTQSYAIELSNSNGAVMNAYYLDYNLVIVQEFLISFWNQTSLGNVLGAQDMWMPKGDTKRIVLGNGCTHKESAESVTVLDNSIAYVELWTKEHKSDKRERPVADIFVTIYLRLNGSGPDKKVLQLENIHGYANDVQYIVLKNSPYIIVSWNTVNDQLTSTVVHKYQLSSDYQAVSNIASLQVAAHYIASLHNIEDSDTLIMGCGEDKITLWHVDDGYIVATMDLMAIAQQPRTLWAKADRGFIFTLHNFNDGYFHLIATNSFDYSWKQLQVYKQETEYENLLGICVENGLVVAFYDTGILCWSAKSGELVIDSPCENSIFLPFGKHIVVIIENQVHVRHVLEYLVTIDDS</sequence>
<feature type="compositionally biased region" description="Basic and acidic residues" evidence="1">
    <location>
        <begin position="313"/>
        <end position="328"/>
    </location>
</feature>
<protein>
    <submittedName>
        <fullName evidence="2">Uncharacterized protein</fullName>
    </submittedName>
</protein>
<feature type="compositionally biased region" description="Low complexity" evidence="1">
    <location>
        <begin position="748"/>
        <end position="760"/>
    </location>
</feature>
<dbReference type="Proteomes" id="UP001353858">
    <property type="component" value="Unassembled WGS sequence"/>
</dbReference>
<reference evidence="3" key="1">
    <citation type="submission" date="2023-01" db="EMBL/GenBank/DDBJ databases">
        <title>Key to firefly adult light organ development and bioluminescence: homeobox transcription factors regulate luciferase expression and transportation to peroxisome.</title>
        <authorList>
            <person name="Fu X."/>
        </authorList>
    </citation>
    <scope>NUCLEOTIDE SEQUENCE [LARGE SCALE GENOMIC DNA]</scope>
</reference>
<dbReference type="InterPro" id="IPR015943">
    <property type="entry name" value="WD40/YVTN_repeat-like_dom_sf"/>
</dbReference>
<name>A0AAN7P1U7_9COLE</name>
<feature type="region of interest" description="Disordered" evidence="1">
    <location>
        <begin position="263"/>
        <end position="328"/>
    </location>
</feature>
<feature type="compositionally biased region" description="Basic and acidic residues" evidence="1">
    <location>
        <begin position="373"/>
        <end position="385"/>
    </location>
</feature>
<feature type="region of interest" description="Disordered" evidence="1">
    <location>
        <begin position="344"/>
        <end position="385"/>
    </location>
</feature>
<dbReference type="Gene3D" id="2.130.10.10">
    <property type="entry name" value="YVTN repeat-like/Quinoprotein amine dehydrogenase"/>
    <property type="match status" value="1"/>
</dbReference>
<feature type="region of interest" description="Disordered" evidence="1">
    <location>
        <begin position="1"/>
        <end position="29"/>
    </location>
</feature>
<proteinExistence type="predicted"/>
<dbReference type="EMBL" id="JARPUR010000006">
    <property type="protein sequence ID" value="KAK4873731.1"/>
    <property type="molecule type" value="Genomic_DNA"/>
</dbReference>
<accession>A0AAN7P1U7</accession>
<feature type="compositionally biased region" description="Polar residues" evidence="1">
    <location>
        <begin position="344"/>
        <end position="358"/>
    </location>
</feature>